<evidence type="ECO:0000313" key="1">
    <source>
        <dbReference type="EMBL" id="VDL87054.1"/>
    </source>
</evidence>
<organism evidence="3">
    <name type="scientific">Nippostrongylus brasiliensis</name>
    <name type="common">Rat hookworm</name>
    <dbReference type="NCBI Taxonomy" id="27835"/>
    <lineage>
        <taxon>Eukaryota</taxon>
        <taxon>Metazoa</taxon>
        <taxon>Ecdysozoa</taxon>
        <taxon>Nematoda</taxon>
        <taxon>Chromadorea</taxon>
        <taxon>Rhabditida</taxon>
        <taxon>Rhabditina</taxon>
        <taxon>Rhabditomorpha</taxon>
        <taxon>Strongyloidea</taxon>
        <taxon>Heligmosomidae</taxon>
        <taxon>Nippostrongylus</taxon>
    </lineage>
</organism>
<proteinExistence type="predicted"/>
<dbReference type="Proteomes" id="UP000271162">
    <property type="component" value="Unassembled WGS sequence"/>
</dbReference>
<keyword evidence="2" id="KW-1185">Reference proteome</keyword>
<gene>
    <name evidence="1" type="ORF">NBR_LOCUS22310</name>
</gene>
<dbReference type="EMBL" id="UYSL01027771">
    <property type="protein sequence ID" value="VDL87054.1"/>
    <property type="molecule type" value="Genomic_DNA"/>
</dbReference>
<evidence type="ECO:0000313" key="3">
    <source>
        <dbReference type="WBParaSite" id="NBR_0002230901-mRNA-1"/>
    </source>
</evidence>
<dbReference type="AlphaFoldDB" id="A0A0N4YYI7"/>
<reference evidence="3" key="1">
    <citation type="submission" date="2017-02" db="UniProtKB">
        <authorList>
            <consortium name="WormBaseParasite"/>
        </authorList>
    </citation>
    <scope>IDENTIFICATION</scope>
</reference>
<protein>
    <submittedName>
        <fullName evidence="3">Cadherin_5 domain-containing protein</fullName>
    </submittedName>
</protein>
<accession>A0A0N4YYI7</accession>
<evidence type="ECO:0000313" key="2">
    <source>
        <dbReference type="Proteomes" id="UP000271162"/>
    </source>
</evidence>
<dbReference type="WBParaSite" id="NBR_0002230901-mRNA-1">
    <property type="protein sequence ID" value="NBR_0002230901-mRNA-1"/>
    <property type="gene ID" value="NBR_0002230901"/>
</dbReference>
<sequence length="106" mass="11972">MNLLEVGDLPPEFLQSEDVEEAVLVGVSDDIQEDGETQIVYVDNVSDIELIPADGYTRWNNDDVTIEEVSDNQGQVRLYVIMYSFIFDGFDPFSDNNNARDEFGTV</sequence>
<reference evidence="1 2" key="2">
    <citation type="submission" date="2018-11" db="EMBL/GenBank/DDBJ databases">
        <authorList>
            <consortium name="Pathogen Informatics"/>
        </authorList>
    </citation>
    <scope>NUCLEOTIDE SEQUENCE [LARGE SCALE GENOMIC DNA]</scope>
</reference>
<name>A0A0N4YYI7_NIPBR</name>